<dbReference type="RefSeq" id="WP_167547044.1">
    <property type="nucleotide sequence ID" value="NZ_CP036264.1"/>
</dbReference>
<dbReference type="InterPro" id="IPR050789">
    <property type="entry name" value="Diverse_Enzym_Activities"/>
</dbReference>
<dbReference type="GO" id="GO:0004180">
    <property type="term" value="F:carboxypeptidase activity"/>
    <property type="evidence" value="ECO:0007669"/>
    <property type="project" value="UniProtKB-KW"/>
</dbReference>
<keyword evidence="5" id="KW-0645">Protease</keyword>
<evidence type="ECO:0000313" key="6">
    <source>
        <dbReference type="Proteomes" id="UP000321353"/>
    </source>
</evidence>
<dbReference type="EC" id="3.4.-.-" evidence="5"/>
<dbReference type="AlphaFoldDB" id="A0A5B9MNS0"/>
<dbReference type="Pfam" id="PF00144">
    <property type="entry name" value="Beta-lactamase"/>
    <property type="match status" value="1"/>
</dbReference>
<organism evidence="5 6">
    <name type="scientific">Stieleria maiorica</name>
    <dbReference type="NCBI Taxonomy" id="2795974"/>
    <lineage>
        <taxon>Bacteria</taxon>
        <taxon>Pseudomonadati</taxon>
        <taxon>Planctomycetota</taxon>
        <taxon>Planctomycetia</taxon>
        <taxon>Pirellulales</taxon>
        <taxon>Pirellulaceae</taxon>
        <taxon>Stieleria</taxon>
    </lineage>
</organism>
<dbReference type="Gene3D" id="3.40.710.10">
    <property type="entry name" value="DD-peptidase/beta-lactamase superfamily"/>
    <property type="match status" value="1"/>
</dbReference>
<dbReference type="PANTHER" id="PTHR43283:SF11">
    <property type="entry name" value="BETA-LACTAMASE-RELATED DOMAIN-CONTAINING PROTEIN"/>
    <property type="match status" value="1"/>
</dbReference>
<dbReference type="Proteomes" id="UP000321353">
    <property type="component" value="Chromosome"/>
</dbReference>
<dbReference type="SUPFAM" id="SSF56601">
    <property type="entry name" value="beta-lactamase/transpeptidase-like"/>
    <property type="match status" value="1"/>
</dbReference>
<keyword evidence="3" id="KW-0732">Signal</keyword>
<evidence type="ECO:0000259" key="4">
    <source>
        <dbReference type="Pfam" id="PF00144"/>
    </source>
</evidence>
<dbReference type="EMBL" id="CP036264">
    <property type="protein sequence ID" value="QEG01256.1"/>
    <property type="molecule type" value="Genomic_DNA"/>
</dbReference>
<evidence type="ECO:0000256" key="2">
    <source>
        <dbReference type="SAM" id="MobiDB-lite"/>
    </source>
</evidence>
<dbReference type="InterPro" id="IPR001466">
    <property type="entry name" value="Beta-lactam-related"/>
</dbReference>
<feature type="signal peptide" evidence="3">
    <location>
        <begin position="1"/>
        <end position="22"/>
    </location>
</feature>
<evidence type="ECO:0000256" key="1">
    <source>
        <dbReference type="ARBA" id="ARBA00022801"/>
    </source>
</evidence>
<feature type="region of interest" description="Disordered" evidence="2">
    <location>
        <begin position="292"/>
        <end position="314"/>
    </location>
</feature>
<dbReference type="KEGG" id="smam:Mal15_53320"/>
<feature type="domain" description="Beta-lactamase-related" evidence="4">
    <location>
        <begin position="37"/>
        <end position="362"/>
    </location>
</feature>
<dbReference type="InterPro" id="IPR012338">
    <property type="entry name" value="Beta-lactam/transpept-like"/>
</dbReference>
<name>A0A5B9MNS0_9BACT</name>
<keyword evidence="1 5" id="KW-0378">Hydrolase</keyword>
<keyword evidence="5" id="KW-0121">Carboxypeptidase</keyword>
<dbReference type="PANTHER" id="PTHR43283">
    <property type="entry name" value="BETA-LACTAMASE-RELATED"/>
    <property type="match status" value="1"/>
</dbReference>
<protein>
    <submittedName>
        <fullName evidence="5">D-alanyl-D-alanine-carboxypeptidase/endopeptidase AmpH</fullName>
        <ecNumber evidence="5">3.4.-.-</ecNumber>
    </submittedName>
</protein>
<evidence type="ECO:0000256" key="3">
    <source>
        <dbReference type="SAM" id="SignalP"/>
    </source>
</evidence>
<proteinExistence type="predicted"/>
<accession>A0A5B9MNS0</accession>
<gene>
    <name evidence="5" type="primary">ampH_2</name>
    <name evidence="5" type="ORF">Mal15_53320</name>
</gene>
<sequence length="381" mass="41448" precursor="true">MTRLDSWLLFVCVLLAPAVVPADDTTQPLDHHAQVSAWVDAAIKDGDLPGAVVCVADGKQIRYLETFGNRQVEPSELPMTTDTVFDLASITKPVATATSIALLVERGQIDLDAPVSKYLPEFTGHQKETITVKQCLLHVSGLTPDNALSDYQDGAQIAWRRICDLKLRSDPGTKFAYSDVGFIVLGKLVEAISGRPLNVFAKEEIFQPMGMHETMFNPPEDLKRRAAPTEKQADGWLKGDVHDPRASRLGGVAGHAGLFSTVNDLVLYGQNLLAADQGNSTVIQQETLRRMTAPHDVPPQSPRGTRTLGWDHQSPYSSNRGTALSLRAFGHGGFTGTVLWIDPEKDLIFIFLSSRLHPDGKGSVNQLAGKIVTLLADKAKP</sequence>
<reference evidence="5 6" key="1">
    <citation type="submission" date="2019-02" db="EMBL/GenBank/DDBJ databases">
        <title>Planctomycetal bacteria perform biofilm scaping via a novel small molecule.</title>
        <authorList>
            <person name="Jeske O."/>
            <person name="Boedeker C."/>
            <person name="Wiegand S."/>
            <person name="Breitling P."/>
            <person name="Kallscheuer N."/>
            <person name="Jogler M."/>
            <person name="Rohde M."/>
            <person name="Petersen J."/>
            <person name="Medema M.H."/>
            <person name="Surup F."/>
            <person name="Jogler C."/>
        </authorList>
    </citation>
    <scope>NUCLEOTIDE SEQUENCE [LARGE SCALE GENOMIC DNA]</scope>
    <source>
        <strain evidence="5 6">Mal15</strain>
    </source>
</reference>
<evidence type="ECO:0000313" key="5">
    <source>
        <dbReference type="EMBL" id="QEG01256.1"/>
    </source>
</evidence>
<feature type="chain" id="PRO_5022711584" evidence="3">
    <location>
        <begin position="23"/>
        <end position="381"/>
    </location>
</feature>
<keyword evidence="6" id="KW-1185">Reference proteome</keyword>